<evidence type="ECO:0000313" key="3">
    <source>
        <dbReference type="Proteomes" id="UP000501240"/>
    </source>
</evidence>
<accession>A0A7D4ARW9</accession>
<dbReference type="RefSeq" id="WP_173097517.1">
    <property type="nucleotide sequence ID" value="NZ_CP053892.1"/>
</dbReference>
<protein>
    <recommendedName>
        <fullName evidence="4">Carboxypeptidase regulatory-like domain-containing protein</fullName>
    </recommendedName>
</protein>
<organism evidence="2 3">
    <name type="scientific">Actinomadura verrucosospora</name>
    <dbReference type="NCBI Taxonomy" id="46165"/>
    <lineage>
        <taxon>Bacteria</taxon>
        <taxon>Bacillati</taxon>
        <taxon>Actinomycetota</taxon>
        <taxon>Actinomycetes</taxon>
        <taxon>Streptosporangiales</taxon>
        <taxon>Thermomonosporaceae</taxon>
        <taxon>Actinomadura</taxon>
    </lineage>
</organism>
<feature type="signal peptide" evidence="1">
    <location>
        <begin position="1"/>
        <end position="26"/>
    </location>
</feature>
<keyword evidence="1" id="KW-0732">Signal</keyword>
<sequence>MRRTSSLLAAAALAATTLTVPTAAHADVSDAKLTVSFDRLAEDRVAKISVRVTSASGVTGVQAHGRYESSTAEPYATLDLKRTQGTDTDGVWEGEIRPDVAARPGTNVVDTVITTADGATTLRRAWFIDCFTTSVEGLAAAPAVVDVEHPDVALSGRLMVQKSHDRAPEPVQGLTVDAYPAQATTAADGSFVLRTQGGADVHLQAQGPYCALDEDSPASVRQQATEISVRMTPGSTVAPYTEMSVDGKVLRHGSAGLAPAAGVTVALDLASGLAEYSPPQVKTAADGTFHAFFTAARGVGSSGAVAVEAKGGEFLTGSRASLGTLNIRNKAAIDDFVLRGAPMAYGDPIVADGTLTIRPDYTGVTNLPVYLEYSWDGKTGWKTWAQQTLPLPKSFFFDTSKPVTKDAYWRFRYPGGPLNTPAVSPVKYVDVKYRTQIYDFNASPEPVKKGKSITVKGLLNRFMDKAVPGPNAPVSIYFKPSGSSKWTQMAVVKTASNGWFSKVFKASKDGTWMASYNGSANYFASNKPSDYVDVR</sequence>
<dbReference type="AlphaFoldDB" id="A0A7D4ARW9"/>
<dbReference type="EMBL" id="CP053892">
    <property type="protein sequence ID" value="QKG23569.1"/>
    <property type="molecule type" value="Genomic_DNA"/>
</dbReference>
<name>A0A7D4ARW9_ACTVE</name>
<proteinExistence type="predicted"/>
<evidence type="ECO:0000256" key="1">
    <source>
        <dbReference type="SAM" id="SignalP"/>
    </source>
</evidence>
<gene>
    <name evidence="2" type="ORF">ACTIVE_5212</name>
</gene>
<dbReference type="Proteomes" id="UP000501240">
    <property type="component" value="Chromosome"/>
</dbReference>
<keyword evidence="3" id="KW-1185">Reference proteome</keyword>
<feature type="chain" id="PRO_5028913826" description="Carboxypeptidase regulatory-like domain-containing protein" evidence="1">
    <location>
        <begin position="27"/>
        <end position="535"/>
    </location>
</feature>
<reference evidence="2 3" key="1">
    <citation type="submission" date="2020-05" db="EMBL/GenBank/DDBJ databases">
        <title>Actinomadura verrucosospora NRRL-B18236 (PFL_A860) Genome sequencing and assembly.</title>
        <authorList>
            <person name="Samborskyy M."/>
        </authorList>
    </citation>
    <scope>NUCLEOTIDE SEQUENCE [LARGE SCALE GENOMIC DNA]</scope>
    <source>
        <strain evidence="2 3">NRRL:B18236</strain>
    </source>
</reference>
<evidence type="ECO:0008006" key="4">
    <source>
        <dbReference type="Google" id="ProtNLM"/>
    </source>
</evidence>
<evidence type="ECO:0000313" key="2">
    <source>
        <dbReference type="EMBL" id="QKG23569.1"/>
    </source>
</evidence>